<proteinExistence type="predicted"/>
<organism evidence="1 2">
    <name type="scientific">Saxibacter everestensis</name>
    <dbReference type="NCBI Taxonomy" id="2909229"/>
    <lineage>
        <taxon>Bacteria</taxon>
        <taxon>Bacillati</taxon>
        <taxon>Actinomycetota</taxon>
        <taxon>Actinomycetes</taxon>
        <taxon>Micrococcales</taxon>
        <taxon>Brevibacteriaceae</taxon>
        <taxon>Saxibacter</taxon>
    </lineage>
</organism>
<sequence length="47" mass="5061">MLTTIISRFGGTVDGDTILGDCLCSADGNCDVHEDYDRRDYFVSAAA</sequence>
<keyword evidence="2" id="KW-1185">Reference proteome</keyword>
<evidence type="ECO:0000313" key="2">
    <source>
        <dbReference type="Proteomes" id="UP001209083"/>
    </source>
</evidence>
<reference evidence="1 2" key="1">
    <citation type="submission" date="2023-05" db="EMBL/GenBank/DDBJ databases">
        <title>Lithophilousrod everest ZFBP1038 complete genpme.</title>
        <authorList>
            <person name="Tian M."/>
        </authorList>
    </citation>
    <scope>NUCLEOTIDE SEQUENCE [LARGE SCALE GENOMIC DNA]</scope>
    <source>
        <strain evidence="1 2">ZFBP1038</strain>
    </source>
</reference>
<dbReference type="EMBL" id="CP090958">
    <property type="protein sequence ID" value="WGW11278.1"/>
    <property type="molecule type" value="Genomic_DNA"/>
</dbReference>
<accession>A0ABY8QQM3</accession>
<dbReference type="RefSeq" id="WP_349638063.1">
    <property type="nucleotide sequence ID" value="NZ_CP090958.1"/>
</dbReference>
<name>A0ABY8QQM3_9MICO</name>
<protein>
    <submittedName>
        <fullName evidence="1">Uncharacterized protein</fullName>
    </submittedName>
</protein>
<evidence type="ECO:0000313" key="1">
    <source>
        <dbReference type="EMBL" id="WGW11278.1"/>
    </source>
</evidence>
<gene>
    <name evidence="1" type="ORF">LWF01_14445</name>
</gene>
<dbReference type="Proteomes" id="UP001209083">
    <property type="component" value="Chromosome"/>
</dbReference>